<name>X0WZY6_9ZZZZ</name>
<feature type="non-terminal residue" evidence="1">
    <location>
        <position position="113"/>
    </location>
</feature>
<organism evidence="1">
    <name type="scientific">marine sediment metagenome</name>
    <dbReference type="NCBI Taxonomy" id="412755"/>
    <lineage>
        <taxon>unclassified sequences</taxon>
        <taxon>metagenomes</taxon>
        <taxon>ecological metagenomes</taxon>
    </lineage>
</organism>
<dbReference type="AlphaFoldDB" id="X0WZY6"/>
<protein>
    <submittedName>
        <fullName evidence="1">Uncharacterized protein</fullName>
    </submittedName>
</protein>
<reference evidence="1" key="1">
    <citation type="journal article" date="2014" name="Front. Microbiol.">
        <title>High frequency of phylogenetically diverse reductive dehalogenase-homologous genes in deep subseafloor sedimentary metagenomes.</title>
        <authorList>
            <person name="Kawai M."/>
            <person name="Futagami T."/>
            <person name="Toyoda A."/>
            <person name="Takaki Y."/>
            <person name="Nishi S."/>
            <person name="Hori S."/>
            <person name="Arai W."/>
            <person name="Tsubouchi T."/>
            <person name="Morono Y."/>
            <person name="Uchiyama I."/>
            <person name="Ito T."/>
            <person name="Fujiyama A."/>
            <person name="Inagaki F."/>
            <person name="Takami H."/>
        </authorList>
    </citation>
    <scope>NUCLEOTIDE SEQUENCE</scope>
    <source>
        <strain evidence="1">Expedition CK06-06</strain>
    </source>
</reference>
<gene>
    <name evidence="1" type="ORF">S01H1_61711</name>
</gene>
<dbReference type="EMBL" id="BARS01040494">
    <property type="protein sequence ID" value="GAG36295.1"/>
    <property type="molecule type" value="Genomic_DNA"/>
</dbReference>
<accession>X0WZY6</accession>
<evidence type="ECO:0000313" key="1">
    <source>
        <dbReference type="EMBL" id="GAG36295.1"/>
    </source>
</evidence>
<comment type="caution">
    <text evidence="1">The sequence shown here is derived from an EMBL/GenBank/DDBJ whole genome shotgun (WGS) entry which is preliminary data.</text>
</comment>
<sequence>MDDETQIQTPVGFQINPEEGILQESDPLTLTLDDDELVKVVDQRYKDSRSFFKDKYNLYERRRKNEMFLFGRQIAKKEKDKDLKLYEARYLDNVLYEIEQSLKPLAMSRLPDM</sequence>
<proteinExistence type="predicted"/>